<sequence>MLSAGEDVEMTTIADNEYALDPYIRSARGDTTVLSGNKQSDGEAVEAVMPKVPRLGDLDAVSTELRELRLL</sequence>
<keyword evidence="2" id="KW-1185">Reference proteome</keyword>
<dbReference type="OrthoDB" id="479647at2759"/>
<reference evidence="1 2" key="1">
    <citation type="submission" date="2016-02" db="EMBL/GenBank/DDBJ databases">
        <title>Genome analysis of coral dinoflagellate symbionts highlights evolutionary adaptations to a symbiotic lifestyle.</title>
        <authorList>
            <person name="Aranda M."/>
            <person name="Li Y."/>
            <person name="Liew Y.J."/>
            <person name="Baumgarten S."/>
            <person name="Simakov O."/>
            <person name="Wilson M."/>
            <person name="Piel J."/>
            <person name="Ashoor H."/>
            <person name="Bougouffa S."/>
            <person name="Bajic V.B."/>
            <person name="Ryu T."/>
            <person name="Ravasi T."/>
            <person name="Bayer T."/>
            <person name="Micklem G."/>
            <person name="Kim H."/>
            <person name="Bhak J."/>
            <person name="Lajeunesse T.C."/>
            <person name="Voolstra C.R."/>
        </authorList>
    </citation>
    <scope>NUCLEOTIDE SEQUENCE [LARGE SCALE GENOMIC DNA]</scope>
    <source>
        <strain evidence="1 2">CCMP2467</strain>
    </source>
</reference>
<dbReference type="Proteomes" id="UP000186817">
    <property type="component" value="Unassembled WGS sequence"/>
</dbReference>
<dbReference type="AlphaFoldDB" id="A0A1Q9BVG9"/>
<proteinExistence type="predicted"/>
<evidence type="ECO:0000313" key="1">
    <source>
        <dbReference type="EMBL" id="OLP74655.1"/>
    </source>
</evidence>
<dbReference type="EMBL" id="LSRX01003392">
    <property type="protein sequence ID" value="OLP74655.1"/>
    <property type="molecule type" value="Genomic_DNA"/>
</dbReference>
<evidence type="ECO:0000313" key="2">
    <source>
        <dbReference type="Proteomes" id="UP000186817"/>
    </source>
</evidence>
<name>A0A1Q9BVG9_SYMMI</name>
<comment type="caution">
    <text evidence="1">The sequence shown here is derived from an EMBL/GenBank/DDBJ whole genome shotgun (WGS) entry which is preliminary data.</text>
</comment>
<organism evidence="1 2">
    <name type="scientific">Symbiodinium microadriaticum</name>
    <name type="common">Dinoflagellate</name>
    <name type="synonym">Zooxanthella microadriatica</name>
    <dbReference type="NCBI Taxonomy" id="2951"/>
    <lineage>
        <taxon>Eukaryota</taxon>
        <taxon>Sar</taxon>
        <taxon>Alveolata</taxon>
        <taxon>Dinophyceae</taxon>
        <taxon>Suessiales</taxon>
        <taxon>Symbiodiniaceae</taxon>
        <taxon>Symbiodinium</taxon>
    </lineage>
</organism>
<accession>A0A1Q9BVG9</accession>
<gene>
    <name evidence="1" type="ORF">AK812_SmicGene45746</name>
</gene>
<protein>
    <submittedName>
        <fullName evidence="1">Uncharacterized protein</fullName>
    </submittedName>
</protein>